<evidence type="ECO:0008006" key="2">
    <source>
        <dbReference type="Google" id="ProtNLM"/>
    </source>
</evidence>
<dbReference type="EMBL" id="CABVHG010000034">
    <property type="protein sequence ID" value="VVN24660.1"/>
    <property type="molecule type" value="Genomic_DNA"/>
</dbReference>
<organism evidence="1">
    <name type="scientific">Pseudomonas fluorescens</name>
    <dbReference type="NCBI Taxonomy" id="294"/>
    <lineage>
        <taxon>Bacteria</taxon>
        <taxon>Pseudomonadati</taxon>
        <taxon>Pseudomonadota</taxon>
        <taxon>Gammaproteobacteria</taxon>
        <taxon>Pseudomonadales</taxon>
        <taxon>Pseudomonadaceae</taxon>
        <taxon>Pseudomonas</taxon>
    </lineage>
</organism>
<dbReference type="Gene3D" id="3.40.50.1820">
    <property type="entry name" value="alpha/beta hydrolase"/>
    <property type="match status" value="1"/>
</dbReference>
<accession>A0A5E6W7T9</accession>
<proteinExistence type="predicted"/>
<dbReference type="AlphaFoldDB" id="A0A5E6W7T9"/>
<name>A0A5E6W7T9_PSEFL</name>
<reference evidence="1" key="1">
    <citation type="submission" date="2019-09" db="EMBL/GenBank/DDBJ databases">
        <authorList>
            <person name="Chandra G."/>
            <person name="Truman W A."/>
        </authorList>
    </citation>
    <scope>NUCLEOTIDE SEQUENCE [LARGE SCALE GENOMIC DNA]</scope>
    <source>
        <strain evidence="1">PS652</strain>
    </source>
</reference>
<gene>
    <name evidence="1" type="ORF">PS652_04511</name>
</gene>
<protein>
    <recommendedName>
        <fullName evidence="2">Alpha/beta hydrolase</fullName>
    </recommendedName>
</protein>
<evidence type="ECO:0000313" key="1">
    <source>
        <dbReference type="EMBL" id="VVN24660.1"/>
    </source>
</evidence>
<sequence length="102" mass="11334">MQSYIEHAIGDCGEGVVLKCRPSREVEIFSSFPRRMWASLTQVSTPSLVLYGESTYPFVPQSVQRWAEGNRHVNATQVPGGHCFMQEDPAACSQQVEAFLLG</sequence>
<dbReference type="InterPro" id="IPR029058">
    <property type="entry name" value="AB_hydrolase_fold"/>
</dbReference>
<dbReference type="SUPFAM" id="SSF53474">
    <property type="entry name" value="alpha/beta-Hydrolases"/>
    <property type="match status" value="1"/>
</dbReference>